<protein>
    <recommendedName>
        <fullName evidence="4">Ubiquitin-like protease family profile domain-containing protein</fullName>
    </recommendedName>
</protein>
<feature type="compositionally biased region" description="Polar residues" evidence="3">
    <location>
        <begin position="47"/>
        <end position="57"/>
    </location>
</feature>
<dbReference type="EMBL" id="CM002870">
    <property type="protein sequence ID" value="KFK40954.1"/>
    <property type="molecule type" value="Genomic_DNA"/>
</dbReference>
<evidence type="ECO:0000259" key="4">
    <source>
        <dbReference type="Pfam" id="PF02902"/>
    </source>
</evidence>
<evidence type="ECO:0000256" key="2">
    <source>
        <dbReference type="ARBA" id="ARBA00022801"/>
    </source>
</evidence>
<keyword evidence="1" id="KW-0645">Protease</keyword>
<proteinExistence type="predicted"/>
<dbReference type="Pfam" id="PF02902">
    <property type="entry name" value="Peptidase_C48"/>
    <property type="match status" value="1"/>
</dbReference>
<dbReference type="Gramene" id="KFK40954">
    <property type="protein sequence ID" value="KFK40954"/>
    <property type="gene ID" value="AALP_AA2G066000"/>
</dbReference>
<dbReference type="Proteomes" id="UP000029120">
    <property type="component" value="Chromosome 2"/>
</dbReference>
<evidence type="ECO:0000256" key="3">
    <source>
        <dbReference type="SAM" id="MobiDB-lite"/>
    </source>
</evidence>
<reference evidence="6" key="1">
    <citation type="journal article" date="2015" name="Nat. Plants">
        <title>Genome expansion of Arabis alpina linked with retrotransposition and reduced symmetric DNA methylation.</title>
        <authorList>
            <person name="Willing E.M."/>
            <person name="Rawat V."/>
            <person name="Mandakova T."/>
            <person name="Maumus F."/>
            <person name="James G.V."/>
            <person name="Nordstroem K.J."/>
            <person name="Becker C."/>
            <person name="Warthmann N."/>
            <person name="Chica C."/>
            <person name="Szarzynska B."/>
            <person name="Zytnicki M."/>
            <person name="Albani M.C."/>
            <person name="Kiefer C."/>
            <person name="Bergonzi S."/>
            <person name="Castaings L."/>
            <person name="Mateos J.L."/>
            <person name="Berns M.C."/>
            <person name="Bujdoso N."/>
            <person name="Piofczyk T."/>
            <person name="de Lorenzo L."/>
            <person name="Barrero-Sicilia C."/>
            <person name="Mateos I."/>
            <person name="Piednoel M."/>
            <person name="Hagmann J."/>
            <person name="Chen-Min-Tao R."/>
            <person name="Iglesias-Fernandez R."/>
            <person name="Schuster S.C."/>
            <person name="Alonso-Blanco C."/>
            <person name="Roudier F."/>
            <person name="Carbonero P."/>
            <person name="Paz-Ares J."/>
            <person name="Davis S.J."/>
            <person name="Pecinka A."/>
            <person name="Quesneville H."/>
            <person name="Colot V."/>
            <person name="Lysak M.A."/>
            <person name="Weigel D."/>
            <person name="Coupland G."/>
            <person name="Schneeberger K."/>
        </authorList>
    </citation>
    <scope>NUCLEOTIDE SEQUENCE [LARGE SCALE GENOMIC DNA]</scope>
    <source>
        <strain evidence="6">cv. Pajares</strain>
    </source>
</reference>
<sequence length="442" mass="49497">MTKEPVDKLTSNHIVSDKGVGSPVQLDKTQMEETMTNAPVDAAADKGTSNHTETAQGVASPFESVKTQSEDPITKEVTGIVNQILAEEEVPTDPLVSEKDDLQPKEKSRVSFAAPTFSLGLTQDGISAKRNAQDIGNNVAGDQLIKNFTTNRRSKRKLPSGLQKSEMPPVKQLKTDLTLVVRHDPVPKVDDSAFAMLLKSVKIAKAYKIAKGVTISRCAFMDVWEQKSCLANQLMDSLIFLVRDRFLEEFQASKERPIDFMESDFAVSISKIYPQVKKKSYKITKKVSKYVGADRQWCTEVDILYCPYKVDDYWIGLCIELSTHEIIVLLPDNTLFGLQELQDKLLPLAESLPHIITRCATNIEMKNDLATPFTINRYTGDWMIKRKGSHGIATMLLLELHASRKLDFTSKIDESCVMEAGKNYGIKLYEKYISPLPLRCVV</sequence>
<gene>
    <name evidence="5" type="ordered locus">AALP_Aa2g066000</name>
</gene>
<dbReference type="OrthoDB" id="1100526at2759"/>
<accession>A0A087HFQ2</accession>
<organism evidence="5 6">
    <name type="scientific">Arabis alpina</name>
    <name type="common">Alpine rock-cress</name>
    <dbReference type="NCBI Taxonomy" id="50452"/>
    <lineage>
        <taxon>Eukaryota</taxon>
        <taxon>Viridiplantae</taxon>
        <taxon>Streptophyta</taxon>
        <taxon>Embryophyta</taxon>
        <taxon>Tracheophyta</taxon>
        <taxon>Spermatophyta</taxon>
        <taxon>Magnoliopsida</taxon>
        <taxon>eudicotyledons</taxon>
        <taxon>Gunneridae</taxon>
        <taxon>Pentapetalae</taxon>
        <taxon>rosids</taxon>
        <taxon>malvids</taxon>
        <taxon>Brassicales</taxon>
        <taxon>Brassicaceae</taxon>
        <taxon>Arabideae</taxon>
        <taxon>Arabis</taxon>
    </lineage>
</organism>
<feature type="domain" description="Ubiquitin-like protease family profile" evidence="4">
    <location>
        <begin position="232"/>
        <end position="431"/>
    </location>
</feature>
<dbReference type="AlphaFoldDB" id="A0A087HFQ2"/>
<evidence type="ECO:0000256" key="1">
    <source>
        <dbReference type="ARBA" id="ARBA00022670"/>
    </source>
</evidence>
<name>A0A087HFQ2_ARAAL</name>
<keyword evidence="6" id="KW-1185">Reference proteome</keyword>
<dbReference type="GO" id="GO:0008234">
    <property type="term" value="F:cysteine-type peptidase activity"/>
    <property type="evidence" value="ECO:0007669"/>
    <property type="project" value="InterPro"/>
</dbReference>
<keyword evidence="2" id="KW-0378">Hydrolase</keyword>
<dbReference type="OMA" id="YHKTHAR"/>
<dbReference type="InterPro" id="IPR003653">
    <property type="entry name" value="Peptidase_C48_C"/>
</dbReference>
<evidence type="ECO:0000313" key="5">
    <source>
        <dbReference type="EMBL" id="KFK40954.1"/>
    </source>
</evidence>
<dbReference type="GO" id="GO:0006508">
    <property type="term" value="P:proteolysis"/>
    <property type="evidence" value="ECO:0007669"/>
    <property type="project" value="UniProtKB-KW"/>
</dbReference>
<evidence type="ECO:0000313" key="6">
    <source>
        <dbReference type="Proteomes" id="UP000029120"/>
    </source>
</evidence>
<feature type="region of interest" description="Disordered" evidence="3">
    <location>
        <begin position="1"/>
        <end position="71"/>
    </location>
</feature>